<comment type="caution">
    <text evidence="1">The sequence shown here is derived from an EMBL/GenBank/DDBJ whole genome shotgun (WGS) entry which is preliminary data.</text>
</comment>
<reference evidence="1 2" key="1">
    <citation type="submission" date="2019-05" db="EMBL/GenBank/DDBJ databases">
        <title>Draft genome sequence of Nonomuraea turkmeniaca DSM 43926.</title>
        <authorList>
            <person name="Saricaoglu S."/>
            <person name="Isik K."/>
        </authorList>
    </citation>
    <scope>NUCLEOTIDE SEQUENCE [LARGE SCALE GENOMIC DNA]</scope>
    <source>
        <strain evidence="1 2">DSM 43926</strain>
    </source>
</reference>
<name>A0A5S4FA41_9ACTN</name>
<accession>A0A5S4FA41</accession>
<sequence length="83" mass="8980">MPGSLLTAMTSGDIPPLYHQVRNHRLPQRLTMLFLANPPLDRPAPPFVHRKGRPVDIAHLARTSGAMFGLPDAPARPAAHTSG</sequence>
<protein>
    <submittedName>
        <fullName evidence="1">Uncharacterized protein</fullName>
    </submittedName>
</protein>
<proteinExistence type="predicted"/>
<dbReference type="Proteomes" id="UP000309128">
    <property type="component" value="Unassembled WGS sequence"/>
</dbReference>
<organism evidence="1 2">
    <name type="scientific">Nonomuraea turkmeniaca</name>
    <dbReference type="NCBI Taxonomy" id="103838"/>
    <lineage>
        <taxon>Bacteria</taxon>
        <taxon>Bacillati</taxon>
        <taxon>Actinomycetota</taxon>
        <taxon>Actinomycetes</taxon>
        <taxon>Streptosporangiales</taxon>
        <taxon>Streptosporangiaceae</taxon>
        <taxon>Nonomuraea</taxon>
    </lineage>
</organism>
<dbReference type="OrthoDB" id="21825at2"/>
<evidence type="ECO:0000313" key="2">
    <source>
        <dbReference type="Proteomes" id="UP000309128"/>
    </source>
</evidence>
<keyword evidence="2" id="KW-1185">Reference proteome</keyword>
<evidence type="ECO:0000313" key="1">
    <source>
        <dbReference type="EMBL" id="TMR13789.1"/>
    </source>
</evidence>
<dbReference type="EMBL" id="VCKY01000117">
    <property type="protein sequence ID" value="TMR13789.1"/>
    <property type="molecule type" value="Genomic_DNA"/>
</dbReference>
<dbReference type="AlphaFoldDB" id="A0A5S4FA41"/>
<dbReference type="RefSeq" id="WP_138669676.1">
    <property type="nucleotide sequence ID" value="NZ_VCKY01000117.1"/>
</dbReference>
<gene>
    <name evidence="1" type="ORF">ETD86_29940</name>
</gene>